<keyword evidence="3" id="KW-1185">Reference proteome</keyword>
<evidence type="ECO:0000313" key="3">
    <source>
        <dbReference type="Proteomes" id="UP000041254"/>
    </source>
</evidence>
<proteinExistence type="predicted"/>
<dbReference type="EMBL" id="CDMY01000383">
    <property type="protein sequence ID" value="CEM08063.1"/>
    <property type="molecule type" value="Genomic_DNA"/>
</dbReference>
<dbReference type="Proteomes" id="UP000041254">
    <property type="component" value="Unassembled WGS sequence"/>
</dbReference>
<dbReference type="VEuPathDB" id="CryptoDB:Vbra_14579"/>
<accession>A0A0G4F748</accession>
<reference evidence="2 3" key="1">
    <citation type="submission" date="2014-11" db="EMBL/GenBank/DDBJ databases">
        <authorList>
            <person name="Zhu J."/>
            <person name="Qi W."/>
            <person name="Song R."/>
        </authorList>
    </citation>
    <scope>NUCLEOTIDE SEQUENCE [LARGE SCALE GENOMIC DNA]</scope>
</reference>
<evidence type="ECO:0000313" key="2">
    <source>
        <dbReference type="EMBL" id="CEM08063.1"/>
    </source>
</evidence>
<dbReference type="AlphaFoldDB" id="A0A0G4F748"/>
<gene>
    <name evidence="2" type="ORF">Vbra_14579</name>
</gene>
<dbReference type="InParanoid" id="A0A0G4F748"/>
<evidence type="ECO:0000256" key="1">
    <source>
        <dbReference type="SAM" id="MobiDB-lite"/>
    </source>
</evidence>
<sequence>MRPCPLLINIHPPEEDTQDVLDSLDKLLRLEETERRADEEDYVSEKQRLLNLQKRQRVRDVVHAAYEPLLATIPNPISTRITRVMSKYVFPQPKRSRLPALRFRQKQTKAAPTHQQPDGPVESTEAHMNAPPSLYGNRLTQPQFPPVQPEKSEVLTLPNGVIDGKGTISDPAEDKQ</sequence>
<organism evidence="2 3">
    <name type="scientific">Vitrella brassicaformis (strain CCMP3155)</name>
    <dbReference type="NCBI Taxonomy" id="1169540"/>
    <lineage>
        <taxon>Eukaryota</taxon>
        <taxon>Sar</taxon>
        <taxon>Alveolata</taxon>
        <taxon>Colpodellida</taxon>
        <taxon>Vitrellaceae</taxon>
        <taxon>Vitrella</taxon>
    </lineage>
</organism>
<dbReference type="OrthoDB" id="329189at2759"/>
<feature type="region of interest" description="Disordered" evidence="1">
    <location>
        <begin position="104"/>
        <end position="176"/>
    </location>
</feature>
<name>A0A0G4F748_VITBC</name>
<protein>
    <submittedName>
        <fullName evidence="2">Uncharacterized protein</fullName>
    </submittedName>
</protein>